<feature type="region of interest" description="Disordered" evidence="1">
    <location>
        <begin position="124"/>
        <end position="143"/>
    </location>
</feature>
<reference evidence="2" key="1">
    <citation type="submission" date="2021-10" db="EMBL/GenBank/DDBJ databases">
        <title>Streptomyces nigrumlapis sp.nov.,an antimicrobial producing actinobacterium isolated from Black Gobi rocks.</title>
        <authorList>
            <person name="Wen Y."/>
            <person name="Zhang W."/>
            <person name="Liu X.G."/>
        </authorList>
    </citation>
    <scope>NUCLEOTIDE SEQUENCE</scope>
    <source>
        <strain evidence="2">ST13-2-2</strain>
    </source>
</reference>
<organism evidence="2 3">
    <name type="scientific">Streptomyces halobius</name>
    <dbReference type="NCBI Taxonomy" id="2879846"/>
    <lineage>
        <taxon>Bacteria</taxon>
        <taxon>Bacillati</taxon>
        <taxon>Actinomycetota</taxon>
        <taxon>Actinomycetes</taxon>
        <taxon>Kitasatosporales</taxon>
        <taxon>Streptomycetaceae</taxon>
        <taxon>Streptomyces</taxon>
    </lineage>
</organism>
<keyword evidence="3" id="KW-1185">Reference proteome</keyword>
<evidence type="ECO:0000313" key="2">
    <source>
        <dbReference type="EMBL" id="UQA91367.1"/>
    </source>
</evidence>
<dbReference type="EMBL" id="CP086322">
    <property type="protein sequence ID" value="UQA91367.1"/>
    <property type="molecule type" value="Genomic_DNA"/>
</dbReference>
<evidence type="ECO:0000256" key="1">
    <source>
        <dbReference type="SAM" id="MobiDB-lite"/>
    </source>
</evidence>
<dbReference type="RefSeq" id="WP_248862196.1">
    <property type="nucleotide sequence ID" value="NZ_CP086322.1"/>
</dbReference>
<accession>A0ABY4M1Q6</accession>
<protein>
    <submittedName>
        <fullName evidence="2">Uncharacterized protein</fullName>
    </submittedName>
</protein>
<dbReference type="Proteomes" id="UP000830115">
    <property type="component" value="Chromosome"/>
</dbReference>
<sequence>MSAQSTVTWVRLSGQWVRADRIVAVRLELPASAGLPGRWGSTVGVAGLRLMVCAELPVEDDGEKRALWRQAGVCAEDRAEVVEANLLDAIASQTAGAGAPRYVFPVERDGWLVHWEASTTRPQRSKEARSVLHLAPERQRGLR</sequence>
<name>A0ABY4M1Q6_9ACTN</name>
<gene>
    <name evidence="2" type="ORF">K9S39_05275</name>
</gene>
<evidence type="ECO:0000313" key="3">
    <source>
        <dbReference type="Proteomes" id="UP000830115"/>
    </source>
</evidence>
<proteinExistence type="predicted"/>